<evidence type="ECO:0000256" key="7">
    <source>
        <dbReference type="SAM" id="Phobius"/>
    </source>
</evidence>
<dbReference type="GO" id="GO:0005886">
    <property type="term" value="C:plasma membrane"/>
    <property type="evidence" value="ECO:0007669"/>
    <property type="project" value="UniProtKB-SubCell"/>
</dbReference>
<reference evidence="8 9" key="1">
    <citation type="submission" date="2017-03" db="EMBL/GenBank/DDBJ databases">
        <authorList>
            <person name="Afonso C.L."/>
            <person name="Miller P.J."/>
            <person name="Scott M.A."/>
            <person name="Spackman E."/>
            <person name="Goraichik I."/>
            <person name="Dimitrov K.M."/>
            <person name="Suarez D.L."/>
            <person name="Swayne D.E."/>
        </authorList>
    </citation>
    <scope>NUCLEOTIDE SEQUENCE [LARGE SCALE GENOMIC DNA]</scope>
    <source>
        <strain evidence="8 9">CECT 7066</strain>
    </source>
</reference>
<feature type="transmembrane region" description="Helical" evidence="7">
    <location>
        <begin position="99"/>
        <end position="120"/>
    </location>
</feature>
<organism evidence="8 9">
    <name type="scientific">Palleronia marisminoris</name>
    <dbReference type="NCBI Taxonomy" id="315423"/>
    <lineage>
        <taxon>Bacteria</taxon>
        <taxon>Pseudomonadati</taxon>
        <taxon>Pseudomonadota</taxon>
        <taxon>Alphaproteobacteria</taxon>
        <taxon>Rhodobacterales</taxon>
        <taxon>Roseobacteraceae</taxon>
        <taxon>Palleronia</taxon>
    </lineage>
</organism>
<dbReference type="Pfam" id="PF05977">
    <property type="entry name" value="MFS_3"/>
    <property type="match status" value="1"/>
</dbReference>
<dbReference type="Gene3D" id="1.20.1250.20">
    <property type="entry name" value="MFS general substrate transporter like domains"/>
    <property type="match status" value="1"/>
</dbReference>
<feature type="transmembrane region" description="Helical" evidence="7">
    <location>
        <begin position="132"/>
        <end position="150"/>
    </location>
</feature>
<sequence>MTCGAVLIVALGLCAPFLVNTLSFLSILAALWLWAGEPARQGRLPPETLVAAMGAGLRYASQSPPLQRTLLRAVAFFLFASCFWAMLPLIVRGVLGGGAGLYGLLLGAVGAGAVAGAFVLPTLRRRLGADRMVAAGTLAMSSTLLLFSLAPGNMLAVAAAALGGFAWIAVLSSFHVAAQMALPDWVRARGLSLFLMVFAGTMAVGSLVWGQVATATGVPVALAIAAIGAIVAIPLTLRAALEMGELPDFSPAHHWAEPAWALPREAGDRRIMVQIGYRVETAQQSGFTACMLDLAAARRRNGGFGWSLMQDASDLERFVETWTEASWTQHLRHHARVTVAEKALQDRIRSHLAAGTAPEIYHLVTPEPGAIPIPSGKETKT</sequence>
<evidence type="ECO:0000256" key="1">
    <source>
        <dbReference type="ARBA" id="ARBA00004651"/>
    </source>
</evidence>
<dbReference type="PANTHER" id="PTHR23513">
    <property type="entry name" value="INTEGRAL MEMBRANE EFFLUX PROTEIN-RELATED"/>
    <property type="match status" value="1"/>
</dbReference>
<dbReference type="PANTHER" id="PTHR23513:SF11">
    <property type="entry name" value="STAPHYLOFERRIN A TRANSPORTER"/>
    <property type="match status" value="1"/>
</dbReference>
<keyword evidence="5 7" id="KW-1133">Transmembrane helix</keyword>
<feature type="transmembrane region" description="Helical" evidence="7">
    <location>
        <begin position="190"/>
        <end position="212"/>
    </location>
</feature>
<evidence type="ECO:0000256" key="5">
    <source>
        <dbReference type="ARBA" id="ARBA00022989"/>
    </source>
</evidence>
<name>A0A1Y5TQ40_9RHOB</name>
<dbReference type="InterPro" id="IPR010290">
    <property type="entry name" value="TM_effector"/>
</dbReference>
<keyword evidence="3" id="KW-1003">Cell membrane</keyword>
<comment type="subcellular location">
    <subcellularLocation>
        <location evidence="1">Cell membrane</location>
        <topology evidence="1">Multi-pass membrane protein</topology>
    </subcellularLocation>
</comment>
<feature type="transmembrane region" description="Helical" evidence="7">
    <location>
        <begin position="218"/>
        <end position="237"/>
    </location>
</feature>
<dbReference type="RefSeq" id="WP_085855467.1">
    <property type="nucleotide sequence ID" value="NZ_FWFV01000016.1"/>
</dbReference>
<evidence type="ECO:0000256" key="6">
    <source>
        <dbReference type="ARBA" id="ARBA00023136"/>
    </source>
</evidence>
<gene>
    <name evidence="8" type="ORF">PAM7066_03509</name>
</gene>
<evidence type="ECO:0000256" key="3">
    <source>
        <dbReference type="ARBA" id="ARBA00022475"/>
    </source>
</evidence>
<evidence type="ECO:0000256" key="2">
    <source>
        <dbReference type="ARBA" id="ARBA00022448"/>
    </source>
</evidence>
<evidence type="ECO:0000313" key="9">
    <source>
        <dbReference type="Proteomes" id="UP000193870"/>
    </source>
</evidence>
<keyword evidence="6 7" id="KW-0472">Membrane</keyword>
<keyword evidence="4 7" id="KW-0812">Transmembrane</keyword>
<dbReference type="EMBL" id="FWFV01000016">
    <property type="protein sequence ID" value="SLN69480.1"/>
    <property type="molecule type" value="Genomic_DNA"/>
</dbReference>
<keyword evidence="9" id="KW-1185">Reference proteome</keyword>
<evidence type="ECO:0000256" key="4">
    <source>
        <dbReference type="ARBA" id="ARBA00022692"/>
    </source>
</evidence>
<dbReference type="OrthoDB" id="9809918at2"/>
<dbReference type="InterPro" id="IPR036259">
    <property type="entry name" value="MFS_trans_sf"/>
</dbReference>
<feature type="transmembrane region" description="Helical" evidence="7">
    <location>
        <begin position="69"/>
        <end position="87"/>
    </location>
</feature>
<dbReference type="SUPFAM" id="SSF103473">
    <property type="entry name" value="MFS general substrate transporter"/>
    <property type="match status" value="1"/>
</dbReference>
<accession>A0A1Y5TQ40</accession>
<protein>
    <submittedName>
        <fullName evidence="8">Enterobactin exporter EntS</fullName>
    </submittedName>
</protein>
<keyword evidence="2" id="KW-0813">Transport</keyword>
<feature type="transmembrane region" description="Helical" evidence="7">
    <location>
        <begin position="6"/>
        <end position="34"/>
    </location>
</feature>
<dbReference type="AlphaFoldDB" id="A0A1Y5TQ40"/>
<dbReference type="Proteomes" id="UP000193870">
    <property type="component" value="Unassembled WGS sequence"/>
</dbReference>
<proteinExistence type="predicted"/>
<feature type="transmembrane region" description="Helical" evidence="7">
    <location>
        <begin position="156"/>
        <end position="178"/>
    </location>
</feature>
<evidence type="ECO:0000313" key="8">
    <source>
        <dbReference type="EMBL" id="SLN69480.1"/>
    </source>
</evidence>
<dbReference type="STRING" id="315423.SAMN04488020_1178"/>